<keyword evidence="1" id="KW-0472">Membrane</keyword>
<dbReference type="SUPFAM" id="SSF55073">
    <property type="entry name" value="Nucleotide cyclase"/>
    <property type="match status" value="1"/>
</dbReference>
<keyword evidence="1" id="KW-0812">Transmembrane</keyword>
<name>A0A845B935_9PROT</name>
<evidence type="ECO:0000259" key="3">
    <source>
        <dbReference type="PROSITE" id="PS50887"/>
    </source>
</evidence>
<dbReference type="InterPro" id="IPR005330">
    <property type="entry name" value="MHYT_dom"/>
</dbReference>
<dbReference type="NCBIfam" id="TIGR00254">
    <property type="entry name" value="GGDEF"/>
    <property type="match status" value="1"/>
</dbReference>
<feature type="transmembrane region" description="Helical" evidence="1">
    <location>
        <begin position="84"/>
        <end position="105"/>
    </location>
</feature>
<sequence length="671" mass="71045">MLRVYTCLTQEHDLRLVLLAGLVDLAGTLVALGVLRRARGVHGLSRAGWLVLAGMSGGAAIWCTHFIAMLAYMPSPALGFAPTLTLVSLVVAMLGCGLSFGVAVGGPPWASLAGGALLGLSGSAMHYIGMAAYGANGILAYDGLLVGASVLLAVLFCMAALFQALQGDGWRGWLEGGLLFCLGIAALHFTGMGAIEILPAPRQLAKGSTAQEPLALAVGVVALLVVSATATAWLIDRRNEETGRGRMRQLALHDGLTGLPNRLAFSTHLSRQLGAARSGGGGLALLWLGLNRFSQVNDLYGQAAGDAALRDYAHRLDRLRPEGGMAARMGSDEFGLLQPYGSRHEVEMLVSRLEAMALLPGEARAGISAAIGVALFPHDGGNAEALMANAALAMRRAKAMRAGRACFYDAAEDASARDRLRLADDLRLALERAEFRLFYQPQAQARSRRLCGHEALMRWHHPERGLIAPGIFIPLAEETGLILALGEWALRTACAEAAAEPRLGKVAVNLSPLQFRQPGLPELVAGALAESGLPAARLELEITESVMMRDPERAVEMLQRMKRLGISVAMDDFGTGYSSLATLRAFPFDKIKLDRSFIPEIESDPQARAILRAVLGIGRGLGIPVLAEGVETEAQLATLRDEGCAEIQGYLLGAPCPLSMLHFPAARAATA</sequence>
<dbReference type="PROSITE" id="PS50883">
    <property type="entry name" value="EAL"/>
    <property type="match status" value="1"/>
</dbReference>
<protein>
    <submittedName>
        <fullName evidence="5">EAL domain-containing protein</fullName>
    </submittedName>
</protein>
<feature type="transmembrane region" description="Helical" evidence="1">
    <location>
        <begin position="47"/>
        <end position="72"/>
    </location>
</feature>
<evidence type="ECO:0000259" key="4">
    <source>
        <dbReference type="PROSITE" id="PS50924"/>
    </source>
</evidence>
<evidence type="ECO:0000259" key="2">
    <source>
        <dbReference type="PROSITE" id="PS50883"/>
    </source>
</evidence>
<accession>A0A845B935</accession>
<feature type="transmembrane region" description="Helical" evidence="1">
    <location>
        <begin position="177"/>
        <end position="195"/>
    </location>
</feature>
<dbReference type="SMART" id="SM00052">
    <property type="entry name" value="EAL"/>
    <property type="match status" value="1"/>
</dbReference>
<feature type="domain" description="EAL" evidence="2">
    <location>
        <begin position="419"/>
        <end position="669"/>
    </location>
</feature>
<keyword evidence="6" id="KW-1185">Reference proteome</keyword>
<dbReference type="SUPFAM" id="SSF141868">
    <property type="entry name" value="EAL domain-like"/>
    <property type="match status" value="1"/>
</dbReference>
<feature type="transmembrane region" description="Helical" evidence="1">
    <location>
        <begin position="16"/>
        <end position="35"/>
    </location>
</feature>
<feature type="transmembrane region" description="Helical" evidence="1">
    <location>
        <begin position="145"/>
        <end position="165"/>
    </location>
</feature>
<feature type="transmembrane region" description="Helical" evidence="1">
    <location>
        <begin position="215"/>
        <end position="235"/>
    </location>
</feature>
<reference evidence="5 6" key="1">
    <citation type="submission" date="2019-03" db="EMBL/GenBank/DDBJ databases">
        <title>Roseomonas sp. a novel Roseomonas species isolated from Sea whip Gorgonian.</title>
        <authorList>
            <person name="Li F."/>
            <person name="Pan X."/>
            <person name="Huang S."/>
            <person name="Li Z."/>
            <person name="Meng B."/>
        </authorList>
    </citation>
    <scope>NUCLEOTIDE SEQUENCE [LARGE SCALE GENOMIC DNA]</scope>
    <source>
        <strain evidence="5 6">M0104</strain>
    </source>
</reference>
<dbReference type="InterPro" id="IPR035919">
    <property type="entry name" value="EAL_sf"/>
</dbReference>
<dbReference type="PROSITE" id="PS50924">
    <property type="entry name" value="MHYT"/>
    <property type="match status" value="1"/>
</dbReference>
<organism evidence="5 6">
    <name type="scientific">Teichococcus coralli</name>
    <dbReference type="NCBI Taxonomy" id="2545983"/>
    <lineage>
        <taxon>Bacteria</taxon>
        <taxon>Pseudomonadati</taxon>
        <taxon>Pseudomonadota</taxon>
        <taxon>Alphaproteobacteria</taxon>
        <taxon>Acetobacterales</taxon>
        <taxon>Roseomonadaceae</taxon>
        <taxon>Roseomonas</taxon>
    </lineage>
</organism>
<comment type="caution">
    <text evidence="5">The sequence shown here is derived from an EMBL/GenBank/DDBJ whole genome shotgun (WGS) entry which is preliminary data.</text>
</comment>
<dbReference type="PROSITE" id="PS50887">
    <property type="entry name" value="GGDEF"/>
    <property type="match status" value="1"/>
</dbReference>
<dbReference type="InterPro" id="IPR000160">
    <property type="entry name" value="GGDEF_dom"/>
</dbReference>
<dbReference type="GO" id="GO:0016020">
    <property type="term" value="C:membrane"/>
    <property type="evidence" value="ECO:0007669"/>
    <property type="project" value="UniProtKB-UniRule"/>
</dbReference>
<dbReference type="InterPro" id="IPR001633">
    <property type="entry name" value="EAL_dom"/>
</dbReference>
<dbReference type="Pfam" id="PF03707">
    <property type="entry name" value="MHYT"/>
    <property type="match status" value="2"/>
</dbReference>
<evidence type="ECO:0000313" key="6">
    <source>
        <dbReference type="Proteomes" id="UP000460715"/>
    </source>
</evidence>
<dbReference type="Pfam" id="PF00563">
    <property type="entry name" value="EAL"/>
    <property type="match status" value="1"/>
</dbReference>
<dbReference type="PANTHER" id="PTHR44757">
    <property type="entry name" value="DIGUANYLATE CYCLASE DGCP"/>
    <property type="match status" value="1"/>
</dbReference>
<dbReference type="Pfam" id="PF00990">
    <property type="entry name" value="GGDEF"/>
    <property type="match status" value="1"/>
</dbReference>
<feature type="domain" description="MHYT" evidence="4">
    <location>
        <begin position="12"/>
        <end position="198"/>
    </location>
</feature>
<dbReference type="EMBL" id="SNVJ01000007">
    <property type="protein sequence ID" value="MXP63691.1"/>
    <property type="molecule type" value="Genomic_DNA"/>
</dbReference>
<dbReference type="CDD" id="cd01949">
    <property type="entry name" value="GGDEF"/>
    <property type="match status" value="1"/>
</dbReference>
<dbReference type="RefSeq" id="WP_160936818.1">
    <property type="nucleotide sequence ID" value="NZ_SNVJ01000007.1"/>
</dbReference>
<feature type="transmembrane region" description="Helical" evidence="1">
    <location>
        <begin position="112"/>
        <end position="133"/>
    </location>
</feature>
<dbReference type="AlphaFoldDB" id="A0A845B935"/>
<feature type="domain" description="GGDEF" evidence="3">
    <location>
        <begin position="281"/>
        <end position="410"/>
    </location>
</feature>
<dbReference type="OrthoDB" id="9793210at2"/>
<dbReference type="Gene3D" id="3.20.20.450">
    <property type="entry name" value="EAL domain"/>
    <property type="match status" value="1"/>
</dbReference>
<dbReference type="SMART" id="SM00267">
    <property type="entry name" value="GGDEF"/>
    <property type="match status" value="1"/>
</dbReference>
<dbReference type="InterPro" id="IPR043128">
    <property type="entry name" value="Rev_trsase/Diguanyl_cyclase"/>
</dbReference>
<dbReference type="Gene3D" id="3.30.70.270">
    <property type="match status" value="1"/>
</dbReference>
<dbReference type="PANTHER" id="PTHR44757:SF2">
    <property type="entry name" value="BIOFILM ARCHITECTURE MAINTENANCE PROTEIN MBAA"/>
    <property type="match status" value="1"/>
</dbReference>
<evidence type="ECO:0000256" key="1">
    <source>
        <dbReference type="PROSITE-ProRule" id="PRU00244"/>
    </source>
</evidence>
<dbReference type="InterPro" id="IPR029787">
    <property type="entry name" value="Nucleotide_cyclase"/>
</dbReference>
<dbReference type="CDD" id="cd01948">
    <property type="entry name" value="EAL"/>
    <property type="match status" value="1"/>
</dbReference>
<proteinExistence type="predicted"/>
<evidence type="ECO:0000313" key="5">
    <source>
        <dbReference type="EMBL" id="MXP63691.1"/>
    </source>
</evidence>
<dbReference type="InterPro" id="IPR052155">
    <property type="entry name" value="Biofilm_reg_signaling"/>
</dbReference>
<keyword evidence="1" id="KW-1133">Transmembrane helix</keyword>
<dbReference type="Proteomes" id="UP000460715">
    <property type="component" value="Unassembled WGS sequence"/>
</dbReference>
<gene>
    <name evidence="5" type="ORF">E0493_10060</name>
</gene>